<sequence length="200" mass="22009">MIGLRVTRRLGWERNVLRRTTDRVESLLVFVLVFTFLAGAPLLAWWAGAAGYRSDLRAQQWEREHVFRVDAVLAEDAGTIGATGTRTAAPQAAHAVWTGPDGSAHRGIVQTGVEPVRAGSRVTIWVDDAGGLQVPPVRRNPTSQAVLVGLAATICLAAGLVGLHRAGLGLLDLQRDRSWAREWRRVGPRWSRDRRWGGRR</sequence>
<organism evidence="2 3">
    <name type="scientific">Actinoplanes awajinensis subsp. mycoplanecinus</name>
    <dbReference type="NCBI Taxonomy" id="135947"/>
    <lineage>
        <taxon>Bacteria</taxon>
        <taxon>Bacillati</taxon>
        <taxon>Actinomycetota</taxon>
        <taxon>Actinomycetes</taxon>
        <taxon>Micromonosporales</taxon>
        <taxon>Micromonosporaceae</taxon>
        <taxon>Actinoplanes</taxon>
    </lineage>
</organism>
<dbReference type="PANTHER" id="PTHR42305:SF1">
    <property type="entry name" value="MEMBRANE PROTEIN RV1733C-RELATED"/>
    <property type="match status" value="1"/>
</dbReference>
<dbReference type="Proteomes" id="UP000053244">
    <property type="component" value="Unassembled WGS sequence"/>
</dbReference>
<proteinExistence type="predicted"/>
<keyword evidence="1" id="KW-0472">Membrane</keyword>
<dbReference type="PANTHER" id="PTHR42305">
    <property type="entry name" value="MEMBRANE PROTEIN RV1733C-RELATED"/>
    <property type="match status" value="1"/>
</dbReference>
<protein>
    <recommendedName>
        <fullName evidence="4">Integral membrane protein</fullName>
    </recommendedName>
</protein>
<accession>A0A101J8F1</accession>
<evidence type="ECO:0000313" key="2">
    <source>
        <dbReference type="EMBL" id="KUL22114.1"/>
    </source>
</evidence>
<gene>
    <name evidence="2" type="ORF">ADL15_49280</name>
</gene>
<evidence type="ECO:0000313" key="3">
    <source>
        <dbReference type="Proteomes" id="UP000053244"/>
    </source>
</evidence>
<name>A0A101J8F1_9ACTN</name>
<evidence type="ECO:0000256" key="1">
    <source>
        <dbReference type="SAM" id="Phobius"/>
    </source>
</evidence>
<keyword evidence="1" id="KW-0812">Transmembrane</keyword>
<dbReference type="RefSeq" id="WP_067707958.1">
    <property type="nucleotide sequence ID" value="NZ_LLZH01000344.1"/>
</dbReference>
<dbReference type="InterPro" id="IPR039708">
    <property type="entry name" value="MT1774/Rv1733c-like"/>
</dbReference>
<feature type="transmembrane region" description="Helical" evidence="1">
    <location>
        <begin position="27"/>
        <end position="47"/>
    </location>
</feature>
<dbReference type="OrthoDB" id="4213157at2"/>
<comment type="caution">
    <text evidence="2">The sequence shown here is derived from an EMBL/GenBank/DDBJ whole genome shotgun (WGS) entry which is preliminary data.</text>
</comment>
<dbReference type="EMBL" id="LLZH01000344">
    <property type="protein sequence ID" value="KUL22114.1"/>
    <property type="molecule type" value="Genomic_DNA"/>
</dbReference>
<keyword evidence="3" id="KW-1185">Reference proteome</keyword>
<keyword evidence="1" id="KW-1133">Transmembrane helix</keyword>
<reference evidence="2 3" key="1">
    <citation type="submission" date="2015-10" db="EMBL/GenBank/DDBJ databases">
        <authorList>
            <person name="Gilbert D.G."/>
        </authorList>
    </citation>
    <scope>NUCLEOTIDE SEQUENCE [LARGE SCALE GENOMIC DNA]</scope>
    <source>
        <strain evidence="2 3">NRRL B-16712</strain>
    </source>
</reference>
<feature type="transmembrane region" description="Helical" evidence="1">
    <location>
        <begin position="145"/>
        <end position="171"/>
    </location>
</feature>
<evidence type="ECO:0008006" key="4">
    <source>
        <dbReference type="Google" id="ProtNLM"/>
    </source>
</evidence>
<dbReference type="AlphaFoldDB" id="A0A101J8F1"/>